<accession>A0ABQ5J3R6</accession>
<gene>
    <name evidence="2" type="ORF">Tco_1123581</name>
</gene>
<feature type="region of interest" description="Disordered" evidence="1">
    <location>
        <begin position="1"/>
        <end position="37"/>
    </location>
</feature>
<organism evidence="2 3">
    <name type="scientific">Tanacetum coccineum</name>
    <dbReference type="NCBI Taxonomy" id="301880"/>
    <lineage>
        <taxon>Eukaryota</taxon>
        <taxon>Viridiplantae</taxon>
        <taxon>Streptophyta</taxon>
        <taxon>Embryophyta</taxon>
        <taxon>Tracheophyta</taxon>
        <taxon>Spermatophyta</taxon>
        <taxon>Magnoliopsida</taxon>
        <taxon>eudicotyledons</taxon>
        <taxon>Gunneridae</taxon>
        <taxon>Pentapetalae</taxon>
        <taxon>asterids</taxon>
        <taxon>campanulids</taxon>
        <taxon>Asterales</taxon>
        <taxon>Asteraceae</taxon>
        <taxon>Asteroideae</taxon>
        <taxon>Anthemideae</taxon>
        <taxon>Anthemidinae</taxon>
        <taxon>Tanacetum</taxon>
    </lineage>
</organism>
<dbReference type="EMBL" id="BQNB010021510">
    <property type="protein sequence ID" value="GJU07151.1"/>
    <property type="molecule type" value="Genomic_DNA"/>
</dbReference>
<proteinExistence type="predicted"/>
<dbReference type="Proteomes" id="UP001151760">
    <property type="component" value="Unassembled WGS sequence"/>
</dbReference>
<evidence type="ECO:0000313" key="3">
    <source>
        <dbReference type="Proteomes" id="UP001151760"/>
    </source>
</evidence>
<evidence type="ECO:0000313" key="2">
    <source>
        <dbReference type="EMBL" id="GJU07151.1"/>
    </source>
</evidence>
<name>A0ABQ5J3R6_9ASTR</name>
<reference evidence="2" key="1">
    <citation type="journal article" date="2022" name="Int. J. Mol. Sci.">
        <title>Draft Genome of Tanacetum Coccineum: Genomic Comparison of Closely Related Tanacetum-Family Plants.</title>
        <authorList>
            <person name="Yamashiro T."/>
            <person name="Shiraishi A."/>
            <person name="Nakayama K."/>
            <person name="Satake H."/>
        </authorList>
    </citation>
    <scope>NUCLEOTIDE SEQUENCE</scope>
</reference>
<feature type="compositionally biased region" description="Acidic residues" evidence="1">
    <location>
        <begin position="1"/>
        <end position="10"/>
    </location>
</feature>
<evidence type="ECO:0000256" key="1">
    <source>
        <dbReference type="SAM" id="MobiDB-lite"/>
    </source>
</evidence>
<protein>
    <submittedName>
        <fullName evidence="2">Uncharacterized protein</fullName>
    </submittedName>
</protein>
<keyword evidence="3" id="KW-1185">Reference proteome</keyword>
<sequence length="143" mass="15656">MVDTNREEDDGVVREVAAGNTNEPNHVKPATKVGDDHLGITSLDKEGEVSMKNGVPGTPNTDLHDATVAVDETLTRFGELHLVLTMNPSRVIGIDVENYELLLLGIVHEINGIVSAYKSEKKISEVKEVKGFKGYLNMSWDLL</sequence>
<comment type="caution">
    <text evidence="2">The sequence shown here is derived from an EMBL/GenBank/DDBJ whole genome shotgun (WGS) entry which is preliminary data.</text>
</comment>
<reference evidence="2" key="2">
    <citation type="submission" date="2022-01" db="EMBL/GenBank/DDBJ databases">
        <authorList>
            <person name="Yamashiro T."/>
            <person name="Shiraishi A."/>
            <person name="Satake H."/>
            <person name="Nakayama K."/>
        </authorList>
    </citation>
    <scope>NUCLEOTIDE SEQUENCE</scope>
</reference>